<dbReference type="Proteomes" id="UP001341840">
    <property type="component" value="Unassembled WGS sequence"/>
</dbReference>
<evidence type="ECO:0000259" key="3">
    <source>
        <dbReference type="Pfam" id="PF03936"/>
    </source>
</evidence>
<dbReference type="InterPro" id="IPR008930">
    <property type="entry name" value="Terpenoid_cyclase/PrenylTrfase"/>
</dbReference>
<evidence type="ECO:0000313" key="5">
    <source>
        <dbReference type="Proteomes" id="UP001341840"/>
    </source>
</evidence>
<feature type="domain" description="Terpene synthase metal-binding" evidence="3">
    <location>
        <begin position="106"/>
        <end position="251"/>
    </location>
</feature>
<name>A0ABU6V1J9_9FABA</name>
<dbReference type="Pfam" id="PF03936">
    <property type="entry name" value="Terpene_synth_C"/>
    <property type="match status" value="1"/>
</dbReference>
<gene>
    <name evidence="4" type="ORF">PIB30_003462</name>
</gene>
<protein>
    <recommendedName>
        <fullName evidence="3">Terpene synthase metal-binding domain-containing protein</fullName>
    </recommendedName>
</protein>
<dbReference type="InterPro" id="IPR036965">
    <property type="entry name" value="Terpene_synth_N_sf"/>
</dbReference>
<evidence type="ECO:0000256" key="1">
    <source>
        <dbReference type="ARBA" id="ARBA00001946"/>
    </source>
</evidence>
<evidence type="ECO:0000256" key="2">
    <source>
        <dbReference type="ARBA" id="ARBA00022723"/>
    </source>
</evidence>
<proteinExistence type="predicted"/>
<dbReference type="PANTHER" id="PTHR31225:SF241">
    <property type="entry name" value="TERPENE SYNTHASE FAMILY, METAL-BINDING DOMAIN PROTEIN"/>
    <property type="match status" value="1"/>
</dbReference>
<dbReference type="Gene3D" id="1.50.10.130">
    <property type="entry name" value="Terpene synthase, N-terminal domain"/>
    <property type="match status" value="1"/>
</dbReference>
<dbReference type="SUPFAM" id="SSF48239">
    <property type="entry name" value="Terpenoid cyclases/Protein prenyltransferases"/>
    <property type="match status" value="1"/>
</dbReference>
<dbReference type="Gene3D" id="1.10.600.10">
    <property type="entry name" value="Farnesyl Diphosphate Synthase"/>
    <property type="match status" value="1"/>
</dbReference>
<organism evidence="4 5">
    <name type="scientific">Stylosanthes scabra</name>
    <dbReference type="NCBI Taxonomy" id="79078"/>
    <lineage>
        <taxon>Eukaryota</taxon>
        <taxon>Viridiplantae</taxon>
        <taxon>Streptophyta</taxon>
        <taxon>Embryophyta</taxon>
        <taxon>Tracheophyta</taxon>
        <taxon>Spermatophyta</taxon>
        <taxon>Magnoliopsida</taxon>
        <taxon>eudicotyledons</taxon>
        <taxon>Gunneridae</taxon>
        <taxon>Pentapetalae</taxon>
        <taxon>rosids</taxon>
        <taxon>fabids</taxon>
        <taxon>Fabales</taxon>
        <taxon>Fabaceae</taxon>
        <taxon>Papilionoideae</taxon>
        <taxon>50 kb inversion clade</taxon>
        <taxon>dalbergioids sensu lato</taxon>
        <taxon>Dalbergieae</taxon>
        <taxon>Pterocarpus clade</taxon>
        <taxon>Stylosanthes</taxon>
    </lineage>
</organism>
<accession>A0ABU6V1J9</accession>
<keyword evidence="2" id="KW-0479">Metal-binding</keyword>
<comment type="caution">
    <text evidence="4">The sequence shown here is derived from an EMBL/GenBank/DDBJ whole genome shotgun (WGS) entry which is preliminary data.</text>
</comment>
<reference evidence="4 5" key="1">
    <citation type="journal article" date="2023" name="Plants (Basel)">
        <title>Bridging the Gap: Combining Genomics and Transcriptomics Approaches to Understand Stylosanthes scabra, an Orphan Legume from the Brazilian Caatinga.</title>
        <authorList>
            <person name="Ferreira-Neto J.R.C."/>
            <person name="da Silva M.D."/>
            <person name="Binneck E."/>
            <person name="de Melo N.F."/>
            <person name="da Silva R.H."/>
            <person name="de Melo A.L.T.M."/>
            <person name="Pandolfi V."/>
            <person name="Bustamante F.O."/>
            <person name="Brasileiro-Vidal A.C."/>
            <person name="Benko-Iseppon A.M."/>
        </authorList>
    </citation>
    <scope>NUCLEOTIDE SEQUENCE [LARGE SCALE GENOMIC DNA]</scope>
    <source>
        <tissue evidence="4">Leaves</tissue>
    </source>
</reference>
<dbReference type="InterPro" id="IPR050148">
    <property type="entry name" value="Terpene_synthase-like"/>
</dbReference>
<comment type="cofactor">
    <cofactor evidence="1">
        <name>Mg(2+)</name>
        <dbReference type="ChEBI" id="CHEBI:18420"/>
    </cofactor>
</comment>
<evidence type="ECO:0000313" key="4">
    <source>
        <dbReference type="EMBL" id="MED6167491.1"/>
    </source>
</evidence>
<dbReference type="EMBL" id="JASCZI010151041">
    <property type="protein sequence ID" value="MED6167491.1"/>
    <property type="molecule type" value="Genomic_DNA"/>
</dbReference>
<sequence length="259" mass="29893">MWSLFEAAQLRIDGEDILEEAHDFTYTNLKSIINQLNSSLAGQINQSLRQPLHKAIPRIGARSYISFYKEDPSHNKELLAFANLDFNMLQKLHQKEVGSITKWWKRSDFATKVFYARDRVVEAYFWPFAMSSDPKHSTQRRKVGKLVTCTSFLDDTYDVYGTIEELELFKMAIQRMDISCIASLPECMKVVFNAIAELCAEIESLTTEGGKSSLASQYVKQAYFKVAEAYFVEAKWCHESYIPIYDEYDRNIGLIILDL</sequence>
<keyword evidence="5" id="KW-1185">Reference proteome</keyword>
<dbReference type="SUPFAM" id="SSF48576">
    <property type="entry name" value="Terpenoid synthases"/>
    <property type="match status" value="1"/>
</dbReference>
<dbReference type="PANTHER" id="PTHR31225">
    <property type="entry name" value="OS04G0344100 PROTEIN-RELATED"/>
    <property type="match status" value="1"/>
</dbReference>
<dbReference type="InterPro" id="IPR005630">
    <property type="entry name" value="Terpene_synthase_metal-bd"/>
</dbReference>
<dbReference type="InterPro" id="IPR008949">
    <property type="entry name" value="Isoprenoid_synthase_dom_sf"/>
</dbReference>